<protein>
    <submittedName>
        <fullName evidence="2">Uncharacterized protein</fullName>
    </submittedName>
</protein>
<sequence length="35" mass="3748">MPATSQARDRVRPWRRGHSGAGPHRAGSPGLTRAP</sequence>
<dbReference type="EMBL" id="GBRH01229289">
    <property type="protein sequence ID" value="JAD68606.1"/>
    <property type="molecule type" value="Transcribed_RNA"/>
</dbReference>
<evidence type="ECO:0000313" key="2">
    <source>
        <dbReference type="EMBL" id="JAD68606.1"/>
    </source>
</evidence>
<name>A0A0A9BZA7_ARUDO</name>
<reference evidence="2" key="1">
    <citation type="submission" date="2014-09" db="EMBL/GenBank/DDBJ databases">
        <authorList>
            <person name="Magalhaes I.L.F."/>
            <person name="Oliveira U."/>
            <person name="Santos F.R."/>
            <person name="Vidigal T.H.D.A."/>
            <person name="Brescovit A.D."/>
            <person name="Santos A.J."/>
        </authorList>
    </citation>
    <scope>NUCLEOTIDE SEQUENCE</scope>
    <source>
        <tissue evidence="2">Shoot tissue taken approximately 20 cm above the soil surface</tissue>
    </source>
</reference>
<reference evidence="2" key="2">
    <citation type="journal article" date="2015" name="Data Brief">
        <title>Shoot transcriptome of the giant reed, Arundo donax.</title>
        <authorList>
            <person name="Barrero R.A."/>
            <person name="Guerrero F.D."/>
            <person name="Moolhuijzen P."/>
            <person name="Goolsby J.A."/>
            <person name="Tidwell J."/>
            <person name="Bellgard S.E."/>
            <person name="Bellgard M.I."/>
        </authorList>
    </citation>
    <scope>NUCLEOTIDE SEQUENCE</scope>
    <source>
        <tissue evidence="2">Shoot tissue taken approximately 20 cm above the soil surface</tissue>
    </source>
</reference>
<evidence type="ECO:0000256" key="1">
    <source>
        <dbReference type="SAM" id="MobiDB-lite"/>
    </source>
</evidence>
<accession>A0A0A9BZA7</accession>
<dbReference type="AlphaFoldDB" id="A0A0A9BZA7"/>
<organism evidence="2">
    <name type="scientific">Arundo donax</name>
    <name type="common">Giant reed</name>
    <name type="synonym">Donax arundinaceus</name>
    <dbReference type="NCBI Taxonomy" id="35708"/>
    <lineage>
        <taxon>Eukaryota</taxon>
        <taxon>Viridiplantae</taxon>
        <taxon>Streptophyta</taxon>
        <taxon>Embryophyta</taxon>
        <taxon>Tracheophyta</taxon>
        <taxon>Spermatophyta</taxon>
        <taxon>Magnoliopsida</taxon>
        <taxon>Liliopsida</taxon>
        <taxon>Poales</taxon>
        <taxon>Poaceae</taxon>
        <taxon>PACMAD clade</taxon>
        <taxon>Arundinoideae</taxon>
        <taxon>Arundineae</taxon>
        <taxon>Arundo</taxon>
    </lineage>
</organism>
<feature type="region of interest" description="Disordered" evidence="1">
    <location>
        <begin position="1"/>
        <end position="35"/>
    </location>
</feature>
<proteinExistence type="predicted"/>